<keyword evidence="3 6" id="KW-1133">Transmembrane helix</keyword>
<dbReference type="InterPro" id="IPR036259">
    <property type="entry name" value="MFS_trans_sf"/>
</dbReference>
<evidence type="ECO:0000256" key="6">
    <source>
        <dbReference type="SAM" id="Phobius"/>
    </source>
</evidence>
<evidence type="ECO:0000313" key="8">
    <source>
        <dbReference type="EMBL" id="MFB9378335.1"/>
    </source>
</evidence>
<dbReference type="RefSeq" id="WP_380137083.1">
    <property type="nucleotide sequence ID" value="NZ_JBHLUI010000008.1"/>
</dbReference>
<feature type="transmembrane region" description="Helical" evidence="6">
    <location>
        <begin position="180"/>
        <end position="197"/>
    </location>
</feature>
<name>A0ABV5LW71_9ACTN</name>
<feature type="transmembrane region" description="Helical" evidence="6">
    <location>
        <begin position="257"/>
        <end position="282"/>
    </location>
</feature>
<keyword evidence="9" id="KW-1185">Reference proteome</keyword>
<evidence type="ECO:0000256" key="2">
    <source>
        <dbReference type="ARBA" id="ARBA00022692"/>
    </source>
</evidence>
<evidence type="ECO:0000256" key="3">
    <source>
        <dbReference type="ARBA" id="ARBA00022989"/>
    </source>
</evidence>
<evidence type="ECO:0000256" key="5">
    <source>
        <dbReference type="SAM" id="MobiDB-lite"/>
    </source>
</evidence>
<accession>A0ABV5LW71</accession>
<gene>
    <name evidence="8" type="ORF">ACFFVI_15305</name>
</gene>
<dbReference type="InterPro" id="IPR011701">
    <property type="entry name" value="MFS"/>
</dbReference>
<feature type="transmembrane region" description="Helical" evidence="6">
    <location>
        <begin position="155"/>
        <end position="174"/>
    </location>
</feature>
<dbReference type="Pfam" id="PF07690">
    <property type="entry name" value="MFS_1"/>
    <property type="match status" value="1"/>
</dbReference>
<evidence type="ECO:0000313" key="9">
    <source>
        <dbReference type="Proteomes" id="UP001589748"/>
    </source>
</evidence>
<dbReference type="InterPro" id="IPR020846">
    <property type="entry name" value="MFS_dom"/>
</dbReference>
<comment type="caution">
    <text evidence="8">The sequence shown here is derived from an EMBL/GenBank/DDBJ whole genome shotgun (WGS) entry which is preliminary data.</text>
</comment>
<proteinExistence type="predicted"/>
<dbReference type="InterPro" id="IPR051788">
    <property type="entry name" value="MFS_Transporter"/>
</dbReference>
<dbReference type="PROSITE" id="PS50850">
    <property type="entry name" value="MFS"/>
    <property type="match status" value="1"/>
</dbReference>
<evidence type="ECO:0000256" key="4">
    <source>
        <dbReference type="ARBA" id="ARBA00023136"/>
    </source>
</evidence>
<organism evidence="8 9">
    <name type="scientific">Kineococcus gynurae</name>
    <dbReference type="NCBI Taxonomy" id="452979"/>
    <lineage>
        <taxon>Bacteria</taxon>
        <taxon>Bacillati</taxon>
        <taxon>Actinomycetota</taxon>
        <taxon>Actinomycetes</taxon>
        <taxon>Kineosporiales</taxon>
        <taxon>Kineosporiaceae</taxon>
        <taxon>Kineococcus</taxon>
    </lineage>
</organism>
<protein>
    <submittedName>
        <fullName evidence="8">MFS transporter</fullName>
    </submittedName>
</protein>
<feature type="transmembrane region" description="Helical" evidence="6">
    <location>
        <begin position="294"/>
        <end position="316"/>
    </location>
</feature>
<keyword evidence="2 6" id="KW-0812">Transmembrane</keyword>
<feature type="transmembrane region" description="Helical" evidence="6">
    <location>
        <begin position="322"/>
        <end position="343"/>
    </location>
</feature>
<feature type="domain" description="Major facilitator superfamily (MFS) profile" evidence="7">
    <location>
        <begin position="26"/>
        <end position="405"/>
    </location>
</feature>
<feature type="transmembrane region" description="Helical" evidence="6">
    <location>
        <begin position="355"/>
        <end position="373"/>
    </location>
</feature>
<reference evidence="8 9" key="1">
    <citation type="submission" date="2024-09" db="EMBL/GenBank/DDBJ databases">
        <authorList>
            <person name="Sun Q."/>
            <person name="Mori K."/>
        </authorList>
    </citation>
    <scope>NUCLEOTIDE SEQUENCE [LARGE SCALE GENOMIC DNA]</scope>
    <source>
        <strain evidence="8 9">TISTR 1856</strain>
    </source>
</reference>
<feature type="transmembrane region" description="Helical" evidence="6">
    <location>
        <begin position="116"/>
        <end position="134"/>
    </location>
</feature>
<dbReference type="Gene3D" id="1.20.1250.20">
    <property type="entry name" value="MFS general substrate transporter like domains"/>
    <property type="match status" value="2"/>
</dbReference>
<sequence>MTIPSNPATNPPPSTRTGPLPHLGRRRTAITAIFFLTGFALASWVANIPTLQRQTGVSHAQLGTLLLLLGTGQVAGMQWAGRLSDRRGSRLACAVSIALTAVAVNLPGLATSGWQLGAALLAFGLGWGVMSVAANDQAVVLEQTYARPIMAGFHAFFSIGGATGAGLSALLRHLDASVHLPLAVAGLLAVALGTWSVRHLQQPTHHQPSTAIADVTGAPARTAVVRQAMLLGLMAFLLMLAEGTANDWSALQAVDHLAVPASAAALAYAAFSAAMTVGRLTVDRLVARIGPVALVRAGSTVAGVGMLVVVTAPVFALTLLGWVVFGLGLSGIVPQLFTAAGALPVAGRAVVISRVVGAGYVGLLAGPGIIGWVSRFTGLSTALVLPAIFCFVGAGLASCVRPRRPGCSPTP</sequence>
<feature type="transmembrane region" description="Helical" evidence="6">
    <location>
        <begin position="228"/>
        <end position="245"/>
    </location>
</feature>
<feature type="transmembrane region" description="Helical" evidence="6">
    <location>
        <begin position="91"/>
        <end position="110"/>
    </location>
</feature>
<dbReference type="CDD" id="cd17393">
    <property type="entry name" value="MFS_MosC_like"/>
    <property type="match status" value="1"/>
</dbReference>
<dbReference type="Proteomes" id="UP001589748">
    <property type="component" value="Unassembled WGS sequence"/>
</dbReference>
<evidence type="ECO:0000259" key="7">
    <source>
        <dbReference type="PROSITE" id="PS50850"/>
    </source>
</evidence>
<evidence type="ECO:0000256" key="1">
    <source>
        <dbReference type="ARBA" id="ARBA00004651"/>
    </source>
</evidence>
<dbReference type="EMBL" id="JBHMDM010000007">
    <property type="protein sequence ID" value="MFB9378335.1"/>
    <property type="molecule type" value="Genomic_DNA"/>
</dbReference>
<comment type="subcellular location">
    <subcellularLocation>
        <location evidence="1">Cell membrane</location>
        <topology evidence="1">Multi-pass membrane protein</topology>
    </subcellularLocation>
</comment>
<dbReference type="PANTHER" id="PTHR23514">
    <property type="entry name" value="BYPASS OF STOP CODON PROTEIN 6"/>
    <property type="match status" value="1"/>
</dbReference>
<keyword evidence="4 6" id="KW-0472">Membrane</keyword>
<dbReference type="PANTHER" id="PTHR23514:SF13">
    <property type="entry name" value="INNER MEMBRANE PROTEIN YBJJ"/>
    <property type="match status" value="1"/>
</dbReference>
<feature type="region of interest" description="Disordered" evidence="5">
    <location>
        <begin position="1"/>
        <end position="22"/>
    </location>
</feature>
<feature type="transmembrane region" description="Helical" evidence="6">
    <location>
        <begin position="29"/>
        <end position="48"/>
    </location>
</feature>
<feature type="transmembrane region" description="Helical" evidence="6">
    <location>
        <begin position="379"/>
        <end position="400"/>
    </location>
</feature>
<dbReference type="SUPFAM" id="SSF103473">
    <property type="entry name" value="MFS general substrate transporter"/>
    <property type="match status" value="1"/>
</dbReference>